<comment type="caution">
    <text evidence="1">The sequence shown here is derived from an EMBL/GenBank/DDBJ whole genome shotgun (WGS) entry which is preliminary data.</text>
</comment>
<reference evidence="2" key="1">
    <citation type="submission" date="2017-03" db="EMBL/GenBank/DDBJ databases">
        <title>Phytopthora megakarya and P. palmivora, two closely related causual agents of cacao black pod achieved similar genome size and gene model numbers by different mechanisms.</title>
        <authorList>
            <person name="Ali S."/>
            <person name="Shao J."/>
            <person name="Larry D.J."/>
            <person name="Kronmiller B."/>
            <person name="Shen D."/>
            <person name="Strem M.D."/>
            <person name="Melnick R.L."/>
            <person name="Guiltinan M.J."/>
            <person name="Tyler B.M."/>
            <person name="Meinhardt L.W."/>
            <person name="Bailey B.A."/>
        </authorList>
    </citation>
    <scope>NUCLEOTIDE SEQUENCE [LARGE SCALE GENOMIC DNA]</scope>
    <source>
        <strain evidence="2">zdho120</strain>
    </source>
</reference>
<accession>A0A225UFX9</accession>
<dbReference type="AlphaFoldDB" id="A0A225UFX9"/>
<organism evidence="1 2">
    <name type="scientific">Phytophthora megakarya</name>
    <dbReference type="NCBI Taxonomy" id="4795"/>
    <lineage>
        <taxon>Eukaryota</taxon>
        <taxon>Sar</taxon>
        <taxon>Stramenopiles</taxon>
        <taxon>Oomycota</taxon>
        <taxon>Peronosporomycetes</taxon>
        <taxon>Peronosporales</taxon>
        <taxon>Peronosporaceae</taxon>
        <taxon>Phytophthora</taxon>
    </lineage>
</organism>
<feature type="non-terminal residue" evidence="1">
    <location>
        <position position="1"/>
    </location>
</feature>
<evidence type="ECO:0000313" key="2">
    <source>
        <dbReference type="Proteomes" id="UP000198211"/>
    </source>
</evidence>
<sequence length="124" mass="14487">RRKSSLGTHAVWVRRTAALIQTITRLRKGQPTLVWLTNITDRVVYCPAHLNVIVWFMPKQAGYVPIDSRKYEQWQVLAYLECELYERWLASQPPSVERKPYTWATSILQDEYSSDGDDSLSQDK</sequence>
<proteinExistence type="predicted"/>
<dbReference type="OrthoDB" id="134425at2759"/>
<dbReference type="Proteomes" id="UP000198211">
    <property type="component" value="Unassembled WGS sequence"/>
</dbReference>
<keyword evidence="2" id="KW-1185">Reference proteome</keyword>
<gene>
    <name evidence="1" type="ORF">PHMEG_00039920</name>
</gene>
<protein>
    <submittedName>
        <fullName evidence="1">Uncharacterized protein</fullName>
    </submittedName>
</protein>
<evidence type="ECO:0000313" key="1">
    <source>
        <dbReference type="EMBL" id="OWY91486.1"/>
    </source>
</evidence>
<name>A0A225UFX9_9STRA</name>
<dbReference type="EMBL" id="NBNE01020133">
    <property type="protein sequence ID" value="OWY91486.1"/>
    <property type="molecule type" value="Genomic_DNA"/>
</dbReference>